<proteinExistence type="predicted"/>
<evidence type="ECO:0000313" key="2">
    <source>
        <dbReference type="EMBL" id="KAF8820379.1"/>
    </source>
</evidence>
<name>A0ABQ7J8X4_9APIC</name>
<evidence type="ECO:0000256" key="1">
    <source>
        <dbReference type="SAM" id="MobiDB-lite"/>
    </source>
</evidence>
<feature type="region of interest" description="Disordered" evidence="1">
    <location>
        <begin position="351"/>
        <end position="376"/>
    </location>
</feature>
<dbReference type="PANTHER" id="PTHR31343">
    <property type="entry name" value="T15D22.8"/>
    <property type="match status" value="1"/>
</dbReference>
<dbReference type="Pfam" id="PF05623">
    <property type="entry name" value="DUF789"/>
    <property type="match status" value="2"/>
</dbReference>
<comment type="caution">
    <text evidence="2">The sequence shown here is derived from an EMBL/GenBank/DDBJ whole genome shotgun (WGS) entry which is preliminary data.</text>
</comment>
<organism evidence="2 3">
    <name type="scientific">Cardiosporidium cionae</name>
    <dbReference type="NCBI Taxonomy" id="476202"/>
    <lineage>
        <taxon>Eukaryota</taxon>
        <taxon>Sar</taxon>
        <taxon>Alveolata</taxon>
        <taxon>Apicomplexa</taxon>
        <taxon>Aconoidasida</taxon>
        <taxon>Nephromycida</taxon>
        <taxon>Cardiosporidium</taxon>
    </lineage>
</organism>
<reference evidence="2 3" key="1">
    <citation type="journal article" date="2020" name="bioRxiv">
        <title>Metabolic contributions of an alphaproteobacterial endosymbiont in the apicomplexan Cardiosporidium cionae.</title>
        <authorList>
            <person name="Hunter E.S."/>
            <person name="Paight C.J."/>
            <person name="Lane C.E."/>
        </authorList>
    </citation>
    <scope>NUCLEOTIDE SEQUENCE [LARGE SCALE GENOMIC DNA]</scope>
    <source>
        <strain evidence="2">ESH_2018</strain>
    </source>
</reference>
<dbReference type="Proteomes" id="UP000823046">
    <property type="component" value="Unassembled WGS sequence"/>
</dbReference>
<gene>
    <name evidence="2" type="ORF">IE077_000507</name>
</gene>
<dbReference type="PANTHER" id="PTHR31343:SF42">
    <property type="entry name" value="T15D22.8"/>
    <property type="match status" value="1"/>
</dbReference>
<dbReference type="InterPro" id="IPR008507">
    <property type="entry name" value="DUF789"/>
</dbReference>
<dbReference type="EMBL" id="JADAQX010000401">
    <property type="protein sequence ID" value="KAF8820379.1"/>
    <property type="molecule type" value="Genomic_DNA"/>
</dbReference>
<accession>A0ABQ7J8X4</accession>
<protein>
    <submittedName>
        <fullName evidence="2">Uncharacterized protein</fullName>
    </submittedName>
</protein>
<feature type="non-terminal residue" evidence="2">
    <location>
        <position position="1"/>
    </location>
</feature>
<keyword evidence="3" id="KW-1185">Reference proteome</keyword>
<evidence type="ECO:0000313" key="3">
    <source>
        <dbReference type="Proteomes" id="UP000823046"/>
    </source>
</evidence>
<sequence length="633" mass="71165">ELFSHDDRSVSSTFASVKEDVVVLRDPMAFSSPAPYNSFILEDDTSFFSQFSPFSSVLETLNSSPGTSLPSHSRGQCPVDTLPFPLLFSQLKLRSPPSRNAALLNSHRPLHARYLPPYFQCLHPSSPLSSLPPPGPTPCSQETFMSRYPCMYDVERNSIAERVAAIPVMPHRNDFFFPSQPFHPSIASMSLKEGMYPPRKAVEEPPFPPEIHRYLPAPKMRRGLDETQRPSSLTPLPSDRFPFAPSSLFALSPPSWRAAKNGKREREEIPWPLYPGGGPLPFAPVWSGEFLEQGESQSVYGPSFHSYFANKRQTVQASSQSISLPPREDSLQEKSVILPYLPLFGTVEQEAPKPPLGEISRGQSSSSSCQEEDLSFESMDQAASPPLCSSIPPLHLWGYNLCMFLISTTPAVLHSQTFQRPAKESLPFYLPHLWDAMEDPSIFGLDIPHRNAEGQLCTLAGIPHLSGIAIYSAEKTTSRSPPLFYFSESAAPHKRKPFYQLIHELSTQCPSKMNGDGTFLQKYSSMISSHSWIAICWKTIQRQYTGKQSPQFLVFYWLRAARCVEASLARLIPFAIIPYKLDLQLWPVDCSNDAEKTRNFFAMEKERIKAWLDYCEISLPDFNHFNRIGDSVA</sequence>